<protein>
    <submittedName>
        <fullName evidence="3">Diguanylate cyclase</fullName>
    </submittedName>
</protein>
<feature type="transmembrane region" description="Helical" evidence="1">
    <location>
        <begin position="44"/>
        <end position="64"/>
    </location>
</feature>
<name>A0ABR6Z181_9FIRM</name>
<dbReference type="Gene3D" id="3.30.70.270">
    <property type="match status" value="1"/>
</dbReference>
<gene>
    <name evidence="3" type="ORF">GH811_14775</name>
</gene>
<dbReference type="Pfam" id="PF00990">
    <property type="entry name" value="GGDEF"/>
    <property type="match status" value="1"/>
</dbReference>
<dbReference type="InterPro" id="IPR050469">
    <property type="entry name" value="Diguanylate_Cyclase"/>
</dbReference>
<reference evidence="3 4" key="1">
    <citation type="journal article" date="2020" name="mSystems">
        <title>Defining Genomic and Predicted Metabolic Features of the Acetobacterium Genus.</title>
        <authorList>
            <person name="Ross D.E."/>
            <person name="Marshall C.W."/>
            <person name="Gulliver D."/>
            <person name="May H.D."/>
            <person name="Norman R.S."/>
        </authorList>
    </citation>
    <scope>NUCLEOTIDE SEQUENCE [LARGE SCALE GENOMIC DNA]</scope>
    <source>
        <strain evidence="3 4">DSM 4132</strain>
    </source>
</reference>
<feature type="domain" description="GGDEF" evidence="2">
    <location>
        <begin position="221"/>
        <end position="356"/>
    </location>
</feature>
<dbReference type="InterPro" id="IPR043128">
    <property type="entry name" value="Rev_trsase/Diguanyl_cyclase"/>
</dbReference>
<organism evidence="3 4">
    <name type="scientific">Acetobacterium malicum</name>
    <dbReference type="NCBI Taxonomy" id="52692"/>
    <lineage>
        <taxon>Bacteria</taxon>
        <taxon>Bacillati</taxon>
        <taxon>Bacillota</taxon>
        <taxon>Clostridia</taxon>
        <taxon>Eubacteriales</taxon>
        <taxon>Eubacteriaceae</taxon>
        <taxon>Acetobacterium</taxon>
    </lineage>
</organism>
<dbReference type="EMBL" id="WJBE01000017">
    <property type="protein sequence ID" value="MBC3900877.1"/>
    <property type="molecule type" value="Genomic_DNA"/>
</dbReference>
<feature type="transmembrane region" description="Helical" evidence="1">
    <location>
        <begin position="102"/>
        <end position="117"/>
    </location>
</feature>
<dbReference type="PANTHER" id="PTHR45138">
    <property type="entry name" value="REGULATORY COMPONENTS OF SENSORY TRANSDUCTION SYSTEM"/>
    <property type="match status" value="1"/>
</dbReference>
<evidence type="ECO:0000259" key="2">
    <source>
        <dbReference type="PROSITE" id="PS50887"/>
    </source>
</evidence>
<proteinExistence type="predicted"/>
<evidence type="ECO:0000313" key="4">
    <source>
        <dbReference type="Proteomes" id="UP000622405"/>
    </source>
</evidence>
<feature type="transmembrane region" description="Helical" evidence="1">
    <location>
        <begin position="20"/>
        <end position="38"/>
    </location>
</feature>
<evidence type="ECO:0000256" key="1">
    <source>
        <dbReference type="SAM" id="Phobius"/>
    </source>
</evidence>
<accession>A0ABR6Z181</accession>
<dbReference type="InterPro" id="IPR029787">
    <property type="entry name" value="Nucleotide_cyclase"/>
</dbReference>
<evidence type="ECO:0000313" key="3">
    <source>
        <dbReference type="EMBL" id="MBC3900877.1"/>
    </source>
</evidence>
<dbReference type="Proteomes" id="UP000622405">
    <property type="component" value="Unassembled WGS sequence"/>
</dbReference>
<dbReference type="PROSITE" id="PS50887">
    <property type="entry name" value="GGDEF"/>
    <property type="match status" value="1"/>
</dbReference>
<feature type="transmembrane region" description="Helical" evidence="1">
    <location>
        <begin position="150"/>
        <end position="170"/>
    </location>
</feature>
<keyword evidence="1" id="KW-0812">Transmembrane</keyword>
<keyword evidence="1" id="KW-0472">Membrane</keyword>
<keyword evidence="1" id="KW-1133">Transmembrane helix</keyword>
<dbReference type="NCBIfam" id="TIGR00254">
    <property type="entry name" value="GGDEF"/>
    <property type="match status" value="1"/>
</dbReference>
<sequence length="357" mass="40710">MKKQESSMENTQKDHIFTEIYMGIHTVMVLMVLVYHVYSQTMAGMMTVMLVIYGIYIGFELYLFATRQILKLESMLGGYFQSIMDILFISICSIYLENYFFITLPIFCLFILTASLANHRTKSIIHGLLTTLGYLAVGILNGYFPLGVVLFQGVLLIGFSFFVGELNQLISDVYKRNHYAMEEIEYKNQLLEYRATTDFLTDLSNHQAFYQSLEVIAEKHAPITLILLDIDDFKAVNDVYGHLSGDYVIREVSQIIKKQLRTSDIGARYGGEEFAVLLPGTGEPFGQRIAERICTVVAEYPFEFDNQKMRITLSAGVCHSTVALNRGEQTMLVDQADELLYYSKRNGKNRVTSAQFK</sequence>
<keyword evidence="4" id="KW-1185">Reference proteome</keyword>
<dbReference type="InterPro" id="IPR000160">
    <property type="entry name" value="GGDEF_dom"/>
</dbReference>
<feature type="transmembrane region" description="Helical" evidence="1">
    <location>
        <begin position="76"/>
        <end position="96"/>
    </location>
</feature>
<dbReference type="PANTHER" id="PTHR45138:SF9">
    <property type="entry name" value="DIGUANYLATE CYCLASE DGCM-RELATED"/>
    <property type="match status" value="1"/>
</dbReference>
<dbReference type="SUPFAM" id="SSF55073">
    <property type="entry name" value="Nucleotide cyclase"/>
    <property type="match status" value="1"/>
</dbReference>
<dbReference type="CDD" id="cd01949">
    <property type="entry name" value="GGDEF"/>
    <property type="match status" value="1"/>
</dbReference>
<feature type="transmembrane region" description="Helical" evidence="1">
    <location>
        <begin position="124"/>
        <end position="144"/>
    </location>
</feature>
<dbReference type="SMART" id="SM00267">
    <property type="entry name" value="GGDEF"/>
    <property type="match status" value="1"/>
</dbReference>
<comment type="caution">
    <text evidence="3">The sequence shown here is derived from an EMBL/GenBank/DDBJ whole genome shotgun (WGS) entry which is preliminary data.</text>
</comment>